<evidence type="ECO:0000313" key="7">
    <source>
        <dbReference type="Proteomes" id="UP001235712"/>
    </source>
</evidence>
<gene>
    <name evidence="6" type="ORF">J2S57_002994</name>
</gene>
<evidence type="ECO:0000256" key="1">
    <source>
        <dbReference type="ARBA" id="ARBA00010815"/>
    </source>
</evidence>
<evidence type="ECO:0000256" key="2">
    <source>
        <dbReference type="ARBA" id="ARBA00022603"/>
    </source>
</evidence>
<organism evidence="6 7">
    <name type="scientific">Kineosporia succinea</name>
    <dbReference type="NCBI Taxonomy" id="84632"/>
    <lineage>
        <taxon>Bacteria</taxon>
        <taxon>Bacillati</taxon>
        <taxon>Actinomycetota</taxon>
        <taxon>Actinomycetes</taxon>
        <taxon>Kineosporiales</taxon>
        <taxon>Kineosporiaceae</taxon>
        <taxon>Kineosporia</taxon>
    </lineage>
</organism>
<dbReference type="InterPro" id="IPR050723">
    <property type="entry name" value="CFA/CMAS"/>
</dbReference>
<dbReference type="Gene3D" id="3.40.50.150">
    <property type="entry name" value="Vaccinia Virus protein VP39"/>
    <property type="match status" value="1"/>
</dbReference>
<dbReference type="InterPro" id="IPR029063">
    <property type="entry name" value="SAM-dependent_MTases_sf"/>
</dbReference>
<keyword evidence="5" id="KW-0443">Lipid metabolism</keyword>
<accession>A0ABT9P3H0</accession>
<evidence type="ECO:0000313" key="6">
    <source>
        <dbReference type="EMBL" id="MDP9827245.1"/>
    </source>
</evidence>
<name>A0ABT9P3H0_9ACTN</name>
<dbReference type="GO" id="GO:0032259">
    <property type="term" value="P:methylation"/>
    <property type="evidence" value="ECO:0007669"/>
    <property type="project" value="UniProtKB-KW"/>
</dbReference>
<keyword evidence="2 6" id="KW-0489">Methyltransferase</keyword>
<dbReference type="PIRSF" id="PIRSF003085">
    <property type="entry name" value="CMAS"/>
    <property type="match status" value="1"/>
</dbReference>
<keyword evidence="7" id="KW-1185">Reference proteome</keyword>
<evidence type="ECO:0000256" key="3">
    <source>
        <dbReference type="ARBA" id="ARBA00022679"/>
    </source>
</evidence>
<comment type="similarity">
    <text evidence="1">Belongs to the CFA/CMAS family.</text>
</comment>
<protein>
    <submittedName>
        <fullName evidence="6">Cyclopropane-fatty-acyl-phospholipid synthase</fullName>
        <ecNumber evidence="6">2.1.1.79</ecNumber>
    </submittedName>
</protein>
<dbReference type="PANTHER" id="PTHR43667">
    <property type="entry name" value="CYCLOPROPANE-FATTY-ACYL-PHOSPHOLIPID SYNTHASE"/>
    <property type="match status" value="1"/>
</dbReference>
<evidence type="ECO:0000256" key="4">
    <source>
        <dbReference type="ARBA" id="ARBA00022691"/>
    </source>
</evidence>
<dbReference type="EC" id="2.1.1.79" evidence="6"/>
<evidence type="ECO:0000256" key="5">
    <source>
        <dbReference type="ARBA" id="ARBA00023098"/>
    </source>
</evidence>
<reference evidence="6 7" key="1">
    <citation type="submission" date="2023-07" db="EMBL/GenBank/DDBJ databases">
        <title>Sequencing the genomes of 1000 actinobacteria strains.</title>
        <authorList>
            <person name="Klenk H.-P."/>
        </authorList>
    </citation>
    <scope>NUCLEOTIDE SEQUENCE [LARGE SCALE GENOMIC DNA]</scope>
    <source>
        <strain evidence="6 7">DSM 44388</strain>
    </source>
</reference>
<dbReference type="SUPFAM" id="SSF53335">
    <property type="entry name" value="S-adenosyl-L-methionine-dependent methyltransferases"/>
    <property type="match status" value="1"/>
</dbReference>
<sequence length="452" mass="50102">MKTKGSSQPVVTRGAPSEAAARWPDVVRVPFGGAHAAVTRILFRQAVSRLPVRVEMGAQVLGGGGLSDPVMRIVRPDDFFARVGRYGLIGFGESFQAGDWEALPPVQPVPGRGEDPLVELLTVFATRLARLVPPALQRLRRFATLRQPRSDENTPDGSRSNIARHYDLSNDLFSTFLDPTLTYSSALFDEEVGNTWSDLEPAQLRKIDRLLDECRVGAGSRVLEIGTGWGHLALRAAQRGAVVHSITLSEEQLCLARKRVADAGFEDQVTIELCDYRAVQGVYDAIVSVEMIEAVGEAYWPTYFATIDRCLAPGGSAGIQAITMPHDRLIVSRRTWTWIQKYVFPGGLIPSVEAFRHAVAGTSLRVTSDLSFGPAYAETLRLWRERFTAASGELEALGFDEIFHRMWTFYLAYSEAGFRSRYLDVHQFVLRRPTVRDRGVHHSAPEGEVETS</sequence>
<dbReference type="PANTHER" id="PTHR43667:SF2">
    <property type="entry name" value="FATTY ACID C-METHYL TRANSFERASE"/>
    <property type="match status" value="1"/>
</dbReference>
<proteinExistence type="inferred from homology"/>
<dbReference type="CDD" id="cd02440">
    <property type="entry name" value="AdoMet_MTases"/>
    <property type="match status" value="1"/>
</dbReference>
<dbReference type="Pfam" id="PF02353">
    <property type="entry name" value="CMAS"/>
    <property type="match status" value="1"/>
</dbReference>
<dbReference type="EMBL" id="JAUSQZ010000001">
    <property type="protein sequence ID" value="MDP9827245.1"/>
    <property type="molecule type" value="Genomic_DNA"/>
</dbReference>
<dbReference type="GO" id="GO:0008825">
    <property type="term" value="F:cyclopropane-fatty-acyl-phospholipid synthase activity"/>
    <property type="evidence" value="ECO:0007669"/>
    <property type="project" value="UniProtKB-EC"/>
</dbReference>
<keyword evidence="3 6" id="KW-0808">Transferase</keyword>
<keyword evidence="4" id="KW-0949">S-adenosyl-L-methionine</keyword>
<dbReference type="Proteomes" id="UP001235712">
    <property type="component" value="Unassembled WGS sequence"/>
</dbReference>
<comment type="caution">
    <text evidence="6">The sequence shown here is derived from an EMBL/GenBank/DDBJ whole genome shotgun (WGS) entry which is preliminary data.</text>
</comment>
<dbReference type="InterPro" id="IPR003333">
    <property type="entry name" value="CMAS"/>
</dbReference>